<dbReference type="AlphaFoldDB" id="A0A7S0ERA9"/>
<feature type="region of interest" description="Disordered" evidence="1">
    <location>
        <begin position="409"/>
        <end position="431"/>
    </location>
</feature>
<feature type="region of interest" description="Disordered" evidence="1">
    <location>
        <begin position="256"/>
        <end position="285"/>
    </location>
</feature>
<dbReference type="EMBL" id="HBEO01021187">
    <property type="protein sequence ID" value="CAD8491233.1"/>
    <property type="molecule type" value="Transcribed_RNA"/>
</dbReference>
<reference evidence="2" key="1">
    <citation type="submission" date="2021-01" db="EMBL/GenBank/DDBJ databases">
        <authorList>
            <person name="Corre E."/>
            <person name="Pelletier E."/>
            <person name="Niang G."/>
            <person name="Scheremetjew M."/>
            <person name="Finn R."/>
            <person name="Kale V."/>
            <person name="Holt S."/>
            <person name="Cochrane G."/>
            <person name="Meng A."/>
            <person name="Brown T."/>
            <person name="Cohen L."/>
        </authorList>
    </citation>
    <scope>NUCLEOTIDE SEQUENCE</scope>
    <source>
        <strain evidence="2">CCMP325</strain>
    </source>
</reference>
<evidence type="ECO:0000313" key="2">
    <source>
        <dbReference type="EMBL" id="CAD8491233.1"/>
    </source>
</evidence>
<feature type="region of interest" description="Disordered" evidence="1">
    <location>
        <begin position="60"/>
        <end position="109"/>
    </location>
</feature>
<organism evidence="2">
    <name type="scientific">Hanusia phi</name>
    <dbReference type="NCBI Taxonomy" id="3032"/>
    <lineage>
        <taxon>Eukaryota</taxon>
        <taxon>Cryptophyceae</taxon>
        <taxon>Pyrenomonadales</taxon>
        <taxon>Geminigeraceae</taxon>
        <taxon>Hanusia</taxon>
    </lineage>
</organism>
<protein>
    <submittedName>
        <fullName evidence="2">Uncharacterized protein</fullName>
    </submittedName>
</protein>
<accession>A0A7S0ERA9</accession>
<feature type="compositionally biased region" description="Low complexity" evidence="1">
    <location>
        <begin position="78"/>
        <end position="93"/>
    </location>
</feature>
<feature type="compositionally biased region" description="Basic and acidic residues" evidence="1">
    <location>
        <begin position="269"/>
        <end position="285"/>
    </location>
</feature>
<feature type="region of interest" description="Disordered" evidence="1">
    <location>
        <begin position="154"/>
        <end position="196"/>
    </location>
</feature>
<proteinExistence type="predicted"/>
<gene>
    <name evidence="2" type="ORF">HPHI1048_LOCUS14349</name>
</gene>
<feature type="compositionally biased region" description="Polar residues" evidence="1">
    <location>
        <begin position="257"/>
        <end position="268"/>
    </location>
</feature>
<evidence type="ECO:0000256" key="1">
    <source>
        <dbReference type="SAM" id="MobiDB-lite"/>
    </source>
</evidence>
<sequence length="491" mass="53707">MVKFTSMNQAILNWSEFAGDFSSQPARLEPRHYMTQQAPIRRPGDIWSSYTQQPERVMTPDLHSHSSYSISHNRRSSSPHGFASLRSSSSLALPKTSDESVGPPGGSTDAYLAMLQVRGQEAGGAGPHGLLAPSGGARERSFAETIRHWNQGTALLPDASSSPPPAAASSSSLFSPRRDSLSSLRPPADAARPAVASSSSYYKDYDLMLNVSNSRAAAQQSNSVLYSSMPAANDPSSVRKSLSEFASSRFPAAAGYESSSFQTSGSRSENTETSRRGKDEAAAQKEVHLRDLQEIERRLEGYNRTMKTLMEERDASREQVKKLEEEVVKLRQDNQTLERSLASSQDTIAILRESESSYKKLHAEYLRELSLLKDEVLAIHQSSSSSSSRLLLPDLRDGRSFGFQAPHGTFGGFPSSMPSRPEALSRTAAGGARTESWSIHADMEERRGWESMLDPTGTEPQFTEVILQQEISGLDLNLDLDGSLNVLSKVV</sequence>
<name>A0A7S0ERA9_9CRYP</name>